<dbReference type="GO" id="GO:0032259">
    <property type="term" value="P:methylation"/>
    <property type="evidence" value="ECO:0007669"/>
    <property type="project" value="UniProtKB-KW"/>
</dbReference>
<comment type="caution">
    <text evidence="3">The sequence shown here is derived from an EMBL/GenBank/DDBJ whole genome shotgun (WGS) entry which is preliminary data.</text>
</comment>
<evidence type="ECO:0000313" key="4">
    <source>
        <dbReference type="Proteomes" id="UP000028828"/>
    </source>
</evidence>
<keyword evidence="3" id="KW-0808">Transferase</keyword>
<gene>
    <name evidence="3" type="ORF">TGP89_247590</name>
</gene>
<feature type="region of interest" description="Disordered" evidence="1">
    <location>
        <begin position="793"/>
        <end position="843"/>
    </location>
</feature>
<accession>A0A086KUV3</accession>
<feature type="region of interest" description="Disordered" evidence="1">
    <location>
        <begin position="170"/>
        <end position="205"/>
    </location>
</feature>
<feature type="compositionally biased region" description="Basic and acidic residues" evidence="1">
    <location>
        <begin position="308"/>
        <end position="323"/>
    </location>
</feature>
<feature type="region of interest" description="Disordered" evidence="1">
    <location>
        <begin position="622"/>
        <end position="728"/>
    </location>
</feature>
<dbReference type="EMBL" id="AEYI02000545">
    <property type="protein sequence ID" value="KFG48171.1"/>
    <property type="molecule type" value="Genomic_DNA"/>
</dbReference>
<reference evidence="3 4" key="1">
    <citation type="submission" date="2014-03" db="EMBL/GenBank/DDBJ databases">
        <authorList>
            <person name="Sibley D."/>
            <person name="Venepally P."/>
            <person name="Karamycheva S."/>
            <person name="Hadjithomas M."/>
            <person name="Khan A."/>
            <person name="Brunk B."/>
            <person name="Roos D."/>
            <person name="Caler E."/>
            <person name="Lorenzi H."/>
        </authorList>
    </citation>
    <scope>NUCLEOTIDE SEQUENCE [LARGE SCALE GENOMIC DNA]</scope>
    <source>
        <strain evidence="4">p89</strain>
    </source>
</reference>
<feature type="compositionally biased region" description="Basic and acidic residues" evidence="1">
    <location>
        <begin position="183"/>
        <end position="205"/>
    </location>
</feature>
<dbReference type="VEuPathDB" id="ToxoDB:TGP89_247590"/>
<dbReference type="AlphaFoldDB" id="A0A086KUV3"/>
<dbReference type="GO" id="GO:0008757">
    <property type="term" value="F:S-adenosylmethionine-dependent methyltransferase activity"/>
    <property type="evidence" value="ECO:0007669"/>
    <property type="project" value="InterPro"/>
</dbReference>
<evidence type="ECO:0000313" key="3">
    <source>
        <dbReference type="EMBL" id="KFG48171.1"/>
    </source>
</evidence>
<feature type="compositionally biased region" description="Basic residues" evidence="1">
    <location>
        <begin position="674"/>
        <end position="691"/>
    </location>
</feature>
<feature type="compositionally biased region" description="Basic and acidic residues" evidence="1">
    <location>
        <begin position="692"/>
        <end position="702"/>
    </location>
</feature>
<dbReference type="InterPro" id="IPR029063">
    <property type="entry name" value="SAM-dependent_MTases_sf"/>
</dbReference>
<protein>
    <submittedName>
        <fullName evidence="3">Methyltransferase domain-containing protein</fullName>
    </submittedName>
</protein>
<feature type="region of interest" description="Disordered" evidence="1">
    <location>
        <begin position="247"/>
        <end position="272"/>
    </location>
</feature>
<feature type="domain" description="Methyltransferase type 11" evidence="2">
    <location>
        <begin position="500"/>
        <end position="604"/>
    </location>
</feature>
<dbReference type="Pfam" id="PF08241">
    <property type="entry name" value="Methyltransf_11"/>
    <property type="match status" value="1"/>
</dbReference>
<dbReference type="InterPro" id="IPR050508">
    <property type="entry name" value="Methyltransf_Superfamily"/>
</dbReference>
<proteinExistence type="predicted"/>
<dbReference type="OrthoDB" id="540004at2759"/>
<dbReference type="SUPFAM" id="SSF53335">
    <property type="entry name" value="S-adenosyl-L-methionine-dependent methyltransferases"/>
    <property type="match status" value="1"/>
</dbReference>
<evidence type="ECO:0000256" key="1">
    <source>
        <dbReference type="SAM" id="MobiDB-lite"/>
    </source>
</evidence>
<feature type="compositionally biased region" description="Basic and acidic residues" evidence="1">
    <location>
        <begin position="711"/>
        <end position="721"/>
    </location>
</feature>
<dbReference type="Gene3D" id="3.40.50.150">
    <property type="entry name" value="Vaccinia Virus protein VP39"/>
    <property type="match status" value="1"/>
</dbReference>
<feature type="compositionally biased region" description="Basic and acidic residues" evidence="1">
    <location>
        <begin position="656"/>
        <end position="673"/>
    </location>
</feature>
<name>A0A086KUV3_TOXGO</name>
<feature type="region of interest" description="Disordered" evidence="1">
    <location>
        <begin position="308"/>
        <end position="337"/>
    </location>
</feature>
<dbReference type="PANTHER" id="PTHR42912:SF84">
    <property type="entry name" value="METHYLTRANSFERASE DOMAIN-CONTAINING PROTEIN"/>
    <property type="match status" value="1"/>
</dbReference>
<feature type="region of interest" description="Disordered" evidence="1">
    <location>
        <begin position="125"/>
        <end position="153"/>
    </location>
</feature>
<organism evidence="3 4">
    <name type="scientific">Toxoplasma gondii p89</name>
    <dbReference type="NCBI Taxonomy" id="943119"/>
    <lineage>
        <taxon>Eukaryota</taxon>
        <taxon>Sar</taxon>
        <taxon>Alveolata</taxon>
        <taxon>Apicomplexa</taxon>
        <taxon>Conoidasida</taxon>
        <taxon>Coccidia</taxon>
        <taxon>Eucoccidiorida</taxon>
        <taxon>Eimeriorina</taxon>
        <taxon>Sarcocystidae</taxon>
        <taxon>Toxoplasma</taxon>
    </lineage>
</organism>
<feature type="region of interest" description="Disordered" evidence="1">
    <location>
        <begin position="748"/>
        <end position="776"/>
    </location>
</feature>
<dbReference type="InterPro" id="IPR013216">
    <property type="entry name" value="Methyltransf_11"/>
</dbReference>
<keyword evidence="3" id="KW-0489">Methyltransferase</keyword>
<sequence>MWRNLCPCLVELSLSSQAGRAATRQVLHGTFMGKQSSLTTRVQPVGRQVVQGMDFVLRDRKRHTLCLPAPSGVSPLSSSTVISPVVSPAASHSDCLVAPFFPVSSFHVFASPCFVPFFNFSSSGCRRRDRGTPAKGREVGGSRTLISHSSLSPASSPVISFLGGEHRDVEGGGVLRPLSSPLEDSRKMRRHDSGQQENSQRRGDSEKFRLRIASIASASLLFAFAFRQWAEGQEEKRRNVWWKESSRFSPSSSSPSSPSLSPSSPHLSPSSSSLSFLSPLSSSVSAPYGRPPLPASYPHAFRLSSEVASREDLVSGPDREKELSGGPASAVEAPLPPPSLSSPVSKLALALASDVSPLLPSSSSGENVEAFLSPLSEAEIRRETARQMLLGKPLTVKGMGDVTPGSRVIVHDCRPLRENASLVFDFLRAADSAFLSTSGDAKAEKEIGDKGECEEDPELQEALAALYDSEIELWESAAFRQIVEAWREELYRRSAVGDVLEVGVGRARGLWNPGWKQWCSSYTGVDVRLHDEARRTVEMLSSPSHRSGPALPLLDLLESDAHDLPFPGSSFDSVLSHRVLCCVKSPATVVSSLLRVLRPGGILLLFEHGGLHPAVERALATDCSDTKEGETRGKNTRKGMTGEETRAGMGNALGDTRGRLSEERLEKTQESAERRHRKQVGRTRKEGRRRRQTDFEREREVEGCSEGATAEEAKAEGERNGSKQGTVDWEKLFPLPPEELEEAVAALQMPTSFSGRQKRTGDSEWASGESEAEASKTGTCAWIDVLGETIQIAHKQERGEGDNATSPSRERRTNETTSLPEGLQASWTEGKESASGAVYGDPFRSSVSSDAKIPIIEEVHIFVSPRPEIERSWTCLRCVAAGP</sequence>
<dbReference type="CDD" id="cd02440">
    <property type="entry name" value="AdoMet_MTases"/>
    <property type="match status" value="1"/>
</dbReference>
<dbReference type="PANTHER" id="PTHR42912">
    <property type="entry name" value="METHYLTRANSFERASE"/>
    <property type="match status" value="1"/>
</dbReference>
<feature type="compositionally biased region" description="Basic and acidic residues" evidence="1">
    <location>
        <begin position="624"/>
        <end position="633"/>
    </location>
</feature>
<dbReference type="Proteomes" id="UP000028828">
    <property type="component" value="Unassembled WGS sequence"/>
</dbReference>
<evidence type="ECO:0000259" key="2">
    <source>
        <dbReference type="Pfam" id="PF08241"/>
    </source>
</evidence>
<feature type="compositionally biased region" description="Basic and acidic residues" evidence="1">
    <location>
        <begin position="130"/>
        <end position="140"/>
    </location>
</feature>